<comment type="function">
    <text evidence="4">Acts as an anti-CsrA protein, binds CsrA and prevents it from repressing translation of its target genes, one of which is flagellin. Binds to flagellin and participates in the assembly of the flagellum.</text>
</comment>
<dbReference type="PANTHER" id="PTHR39190">
    <property type="entry name" value="FLAGELLAR ASSEMBLY FACTOR FLIW"/>
    <property type="match status" value="1"/>
</dbReference>
<dbReference type="GO" id="GO:0006417">
    <property type="term" value="P:regulation of translation"/>
    <property type="evidence" value="ECO:0007669"/>
    <property type="project" value="UniProtKB-KW"/>
</dbReference>
<dbReference type="AlphaFoldDB" id="H9UH97"/>
<evidence type="ECO:0000256" key="1">
    <source>
        <dbReference type="ARBA" id="ARBA00022490"/>
    </source>
</evidence>
<comment type="subcellular location">
    <subcellularLocation>
        <location evidence="4">Cytoplasm</location>
    </subcellularLocation>
</comment>
<organism evidence="5 6">
    <name type="scientific">Spirochaeta africana (strain ATCC 700263 / DSM 8902 / Z-7692)</name>
    <dbReference type="NCBI Taxonomy" id="889378"/>
    <lineage>
        <taxon>Bacteria</taxon>
        <taxon>Pseudomonadati</taxon>
        <taxon>Spirochaetota</taxon>
        <taxon>Spirochaetia</taxon>
        <taxon>Spirochaetales</taxon>
        <taxon>Spirochaetaceae</taxon>
        <taxon>Spirochaeta</taxon>
    </lineage>
</organism>
<dbReference type="HOGENOM" id="CLU_112356_0_2_12"/>
<dbReference type="SUPFAM" id="SSF141457">
    <property type="entry name" value="BH3618-like"/>
    <property type="match status" value="1"/>
</dbReference>
<dbReference type="EMBL" id="CP003282">
    <property type="protein sequence ID" value="AFG36890.1"/>
    <property type="molecule type" value="Genomic_DNA"/>
</dbReference>
<dbReference type="InterPro" id="IPR003775">
    <property type="entry name" value="Flagellar_assembly_factor_FliW"/>
</dbReference>
<reference evidence="6" key="1">
    <citation type="journal article" date="2013" name="Stand. Genomic Sci.">
        <title>Complete genome sequence of the halophilic bacterium Spirochaeta africana type strain (Z-7692(T)) from the alkaline Lake Magadi in the East African Rift.</title>
        <authorList>
            <person name="Liolos K."/>
            <person name="Abt B."/>
            <person name="Scheuner C."/>
            <person name="Teshima H."/>
            <person name="Held B."/>
            <person name="Lapidus A."/>
            <person name="Nolan M."/>
            <person name="Lucas S."/>
            <person name="Deshpande S."/>
            <person name="Cheng J.F."/>
            <person name="Tapia R."/>
            <person name="Goodwin L.A."/>
            <person name="Pitluck S."/>
            <person name="Pagani I."/>
            <person name="Ivanova N."/>
            <person name="Mavromatis K."/>
            <person name="Mikhailova N."/>
            <person name="Huntemann M."/>
            <person name="Pati A."/>
            <person name="Chen A."/>
            <person name="Palaniappan K."/>
            <person name="Land M."/>
            <person name="Rohde M."/>
            <person name="Tindall B.J."/>
            <person name="Detter J.C."/>
            <person name="Goker M."/>
            <person name="Bristow J."/>
            <person name="Eisen J.A."/>
            <person name="Markowitz V."/>
            <person name="Hugenholtz P."/>
            <person name="Woyke T."/>
            <person name="Klenk H.P."/>
            <person name="Kyrpides N.C."/>
        </authorList>
    </citation>
    <scope>NUCLEOTIDE SEQUENCE</scope>
    <source>
        <strain evidence="6">ATCC 700263 / DSM 8902 / Z-7692</strain>
    </source>
</reference>
<comment type="similarity">
    <text evidence="4">Belongs to the FliW family.</text>
</comment>
<keyword evidence="1 4" id="KW-0963">Cytoplasm</keyword>
<keyword evidence="3 4" id="KW-0810">Translation regulation</keyword>
<keyword evidence="4" id="KW-0143">Chaperone</keyword>
<evidence type="ECO:0000313" key="6">
    <source>
        <dbReference type="Proteomes" id="UP000007383"/>
    </source>
</evidence>
<evidence type="ECO:0000256" key="2">
    <source>
        <dbReference type="ARBA" id="ARBA00022795"/>
    </source>
</evidence>
<dbReference type="GO" id="GO:0005737">
    <property type="term" value="C:cytoplasm"/>
    <property type="evidence" value="ECO:0007669"/>
    <property type="project" value="UniProtKB-SubCell"/>
</dbReference>
<dbReference type="PANTHER" id="PTHR39190:SF1">
    <property type="entry name" value="FLAGELLAR ASSEMBLY FACTOR FLIW"/>
    <property type="match status" value="1"/>
</dbReference>
<sequence>MKIVSKAYGEIEVDERQCIAFPNGLPGFERLNEFVLMDAHQQPFYWLQSTELVEVAFVMIDPHIFRPDYAVDPAPEDLEDLGFQDGDELLVFAILTIPEEQRRMTANLQGPILINKRNRVAKQIIHTDQRWQVRHNIFEELARTRAC</sequence>
<comment type="subunit">
    <text evidence="4">Interacts with translational regulator CsrA and flagellin(s).</text>
</comment>
<dbReference type="NCBIfam" id="NF009793">
    <property type="entry name" value="PRK13285.1-1"/>
    <property type="match status" value="1"/>
</dbReference>
<keyword evidence="6" id="KW-1185">Reference proteome</keyword>
<dbReference type="KEGG" id="sfc:Spiaf_0796"/>
<dbReference type="Pfam" id="PF02623">
    <property type="entry name" value="FliW"/>
    <property type="match status" value="1"/>
</dbReference>
<dbReference type="OrthoDB" id="9801235at2"/>
<dbReference type="InterPro" id="IPR024046">
    <property type="entry name" value="Flagellar_assmbl_FliW_dom_sf"/>
</dbReference>
<dbReference type="STRING" id="889378.Spiaf_0796"/>
<dbReference type="GO" id="GO:0044780">
    <property type="term" value="P:bacterial-type flagellum assembly"/>
    <property type="evidence" value="ECO:0007669"/>
    <property type="project" value="UniProtKB-UniRule"/>
</dbReference>
<dbReference type="Proteomes" id="UP000007383">
    <property type="component" value="Chromosome"/>
</dbReference>
<name>H9UH97_SPIAZ</name>
<protein>
    <recommendedName>
        <fullName evidence="4">Flagellar assembly factor FliW</fullName>
    </recommendedName>
</protein>
<evidence type="ECO:0000256" key="4">
    <source>
        <dbReference type="HAMAP-Rule" id="MF_01185"/>
    </source>
</evidence>
<keyword evidence="2 4" id="KW-1005">Bacterial flagellum biogenesis</keyword>
<dbReference type="RefSeq" id="WP_014454887.1">
    <property type="nucleotide sequence ID" value="NC_017098.1"/>
</dbReference>
<dbReference type="HAMAP" id="MF_01185">
    <property type="entry name" value="FliW"/>
    <property type="match status" value="1"/>
</dbReference>
<evidence type="ECO:0000313" key="5">
    <source>
        <dbReference type="EMBL" id="AFG36890.1"/>
    </source>
</evidence>
<evidence type="ECO:0000256" key="3">
    <source>
        <dbReference type="ARBA" id="ARBA00022845"/>
    </source>
</evidence>
<proteinExistence type="inferred from homology"/>
<dbReference type="eggNOG" id="COG1699">
    <property type="taxonomic scope" value="Bacteria"/>
</dbReference>
<gene>
    <name evidence="4" type="primary">fliW</name>
    <name evidence="5" type="ordered locus">Spiaf_0796</name>
</gene>
<accession>H9UH97</accession>
<dbReference type="Gene3D" id="2.30.290.10">
    <property type="entry name" value="BH3618-like"/>
    <property type="match status" value="1"/>
</dbReference>
<dbReference type="PATRIC" id="fig|889378.3.peg.800"/>